<dbReference type="Gene3D" id="3.20.20.520">
    <property type="entry name" value="Glycosyl hydrolase family 115"/>
    <property type="match status" value="1"/>
</dbReference>
<dbReference type="InterPro" id="IPR029018">
    <property type="entry name" value="Hex-like_dom2"/>
</dbReference>
<evidence type="ECO:0000256" key="1">
    <source>
        <dbReference type="ARBA" id="ARBA00022801"/>
    </source>
</evidence>
<dbReference type="Pfam" id="PF17829">
    <property type="entry name" value="GH115_C"/>
    <property type="match status" value="2"/>
</dbReference>
<dbReference type="Proteomes" id="UP000823922">
    <property type="component" value="Unassembled WGS sequence"/>
</dbReference>
<reference evidence="3" key="2">
    <citation type="submission" date="2021-04" db="EMBL/GenBank/DDBJ databases">
        <authorList>
            <person name="Gilroy R."/>
        </authorList>
    </citation>
    <scope>NUCLEOTIDE SEQUENCE</scope>
    <source>
        <strain evidence="3">ChiBcec1-1630</strain>
    </source>
</reference>
<protein>
    <submittedName>
        <fullName evidence="3">Glycosyl hydrolase 115 family protein</fullName>
    </submittedName>
</protein>
<dbReference type="Gene3D" id="1.20.58.2150">
    <property type="match status" value="1"/>
</dbReference>
<evidence type="ECO:0000313" key="4">
    <source>
        <dbReference type="Proteomes" id="UP000823922"/>
    </source>
</evidence>
<dbReference type="EMBL" id="DWVS01000044">
    <property type="protein sequence ID" value="HJC86783.1"/>
    <property type="molecule type" value="Genomic_DNA"/>
</dbReference>
<dbReference type="PANTHER" id="PTHR37842">
    <property type="match status" value="1"/>
</dbReference>
<dbReference type="Pfam" id="PF15979">
    <property type="entry name" value="Glyco_hydro_115"/>
    <property type="match status" value="1"/>
</dbReference>
<dbReference type="GO" id="GO:0005975">
    <property type="term" value="P:carbohydrate metabolic process"/>
    <property type="evidence" value="ECO:0007669"/>
    <property type="project" value="UniProtKB-ARBA"/>
</dbReference>
<feature type="domain" description="Gylcosyl hydrolase 115 C-terminal" evidence="2">
    <location>
        <begin position="1048"/>
        <end position="1202"/>
    </location>
</feature>
<evidence type="ECO:0000259" key="2">
    <source>
        <dbReference type="Pfam" id="PF17829"/>
    </source>
</evidence>
<proteinExistence type="predicted"/>
<evidence type="ECO:0000313" key="3">
    <source>
        <dbReference type="EMBL" id="HJC86783.1"/>
    </source>
</evidence>
<reference evidence="3" key="1">
    <citation type="journal article" date="2021" name="PeerJ">
        <title>Extensive microbial diversity within the chicken gut microbiome revealed by metagenomics and culture.</title>
        <authorList>
            <person name="Gilroy R."/>
            <person name="Ravi A."/>
            <person name="Getino M."/>
            <person name="Pursley I."/>
            <person name="Horton D.L."/>
            <person name="Alikhan N.F."/>
            <person name="Baker D."/>
            <person name="Gharbi K."/>
            <person name="Hall N."/>
            <person name="Watson M."/>
            <person name="Adriaenssens E.M."/>
            <person name="Foster-Nyarko E."/>
            <person name="Jarju S."/>
            <person name="Secka A."/>
            <person name="Antonio M."/>
            <person name="Oren A."/>
            <person name="Chaudhuri R.R."/>
            <person name="La Ragione R."/>
            <person name="Hildebrand F."/>
            <person name="Pallen M.J."/>
        </authorList>
    </citation>
    <scope>NUCLEOTIDE SEQUENCE</scope>
    <source>
        <strain evidence="3">ChiBcec1-1630</strain>
    </source>
</reference>
<dbReference type="AlphaFoldDB" id="A0A9D2QIM7"/>
<dbReference type="Gene3D" id="3.30.379.10">
    <property type="entry name" value="Chitobiase/beta-hexosaminidase domain 2-like"/>
    <property type="match status" value="1"/>
</dbReference>
<dbReference type="Gene3D" id="2.60.120.1620">
    <property type="match status" value="2"/>
</dbReference>
<dbReference type="InterPro" id="IPR031924">
    <property type="entry name" value="GH115"/>
</dbReference>
<keyword evidence="1 3" id="KW-0378">Hydrolase</keyword>
<dbReference type="InterPro" id="IPR041437">
    <property type="entry name" value="GH115_C"/>
</dbReference>
<dbReference type="PANTHER" id="PTHR37842:SF2">
    <property type="entry name" value="GYLCOSYL HYDROLASE 115 C-TERMINAL DOMAIN-CONTAINING PROTEIN"/>
    <property type="match status" value="1"/>
</dbReference>
<organism evidence="3 4">
    <name type="scientific">Candidatus Eisenbergiella intestinigallinarum</name>
    <dbReference type="NCBI Taxonomy" id="2838549"/>
    <lineage>
        <taxon>Bacteria</taxon>
        <taxon>Bacillati</taxon>
        <taxon>Bacillota</taxon>
        <taxon>Clostridia</taxon>
        <taxon>Lachnospirales</taxon>
        <taxon>Lachnospiraceae</taxon>
        <taxon>Eisenbergiella</taxon>
    </lineage>
</organism>
<name>A0A9D2QIM7_9FIRM</name>
<dbReference type="InterPro" id="IPR042301">
    <property type="entry name" value="GH115_sf"/>
</dbReference>
<accession>A0A9D2QIM7</accession>
<dbReference type="GO" id="GO:0016787">
    <property type="term" value="F:hydrolase activity"/>
    <property type="evidence" value="ECO:0007669"/>
    <property type="project" value="UniProtKB-KW"/>
</dbReference>
<gene>
    <name evidence="3" type="ORF">H9926_02060</name>
</gene>
<feature type="domain" description="Gylcosyl hydrolase 115 C-terminal" evidence="2">
    <location>
        <begin position="819"/>
        <end position="971"/>
    </location>
</feature>
<comment type="caution">
    <text evidence="3">The sequence shown here is derived from an EMBL/GenBank/DDBJ whole genome shotgun (WGS) entry which is preliminary data.</text>
</comment>
<sequence length="1218" mass="137391">MKFYLKRGLECPVRVSSQETDAVKIAAGNLRTDLAKVFGEASGRKTAEILAGTLGVSPDFDALVETERLPGCGLYEESGKLRREGYLMYVQEGRLIIAGTDRRGTVYGIYEFCGMLGVSPWYFWADVPVKEKEEMTLPEDFEKADWPSVEYRGIFINDEEELDRWVQKHMGEDTIGVKTYEKVFELLLRLKANYIWPAMHVNSFNMKRENGALADRMGIVVGTSHCDMLMRSNNREWKPWIAKKGYTDAVYDYSIPGRNREILQEYWRESVEQNRDFEVCYTLGMRGIHDSGFETEAILQLPEEERKSAKVKLLETVIRDQREILKETLGHDTMMTFIPYKEVLELYDAGLEVPEDMTLVWANDNYGYVRRYPSEQEKKRSGGNGLYYHNSYWAPPSMSYVFLCSIPLAHTAYELEKAWQEGIQKLWVINTGAMKPLEQEIEFFLRLAWEAGKESAPRFGALSGKREKPLSQDVDAYVADWISRNFSGNFSGGFSGDISGGIGGAVAKLLNDFSQLTNVRKIENMDDDAFSQTAYGDEAAVRIHRYEELFERGNAIYAGLPEKERDAFFQLVLMRIHAAYFTNLAYYYGDRSTLACRQGKFAAAAEYVRKTRKFDDARRKLLVYYNKRMAQGKWDGILDPEGFPPPRAAMLPGCTPPLPEKMRVQKWTGEEEAAGEAAGESAGAGACAAKRAGQPEGFVNGRMILSLWNEGKELVFSGRSVKWLEIGNGAGGAAGDFGFPETFDFEVEAPDWIGLSQKRGTVRTEVRILVTAEDAGRNREGSIRVKNLTDGGALEFPVRIVAPDLSRAAASGMRKTVPVEDGGLVCVEADPAGKMSPQFRVIKRAGRCRGNLVECCLSEKDAGERAEPLRYPVCLVSEGEFLLEIHRFPSLNSTGRLRIGVSVDGGGMQVVETPSTDEWRGSWKKNVLNNVDRLYLRLPHLSAGVHEICLHGIDRYFALSRFVIYTQERRENNLAGVTGCQALPKEWDVDRWLEGFYGRIGLKPRAELWEPLRVSTDDLEAGDVVRLPERYADPVSPEYYLEEGKTLFEEKQGQIRIDAAAALSNSEYAWLSDARWQYCAGETFGRSGLAMYIRNAGTSWEDEKKAPCLNYRIRTEGGSYHIWLLCRFGLKEESCVLAGMDGKALAPLPGHRDGFLWRYEAEQVYRWVPLAATEAAPGEHTLQIFCMTSGMRFERIYLVKGEALPPADLEWKPSDAPE</sequence>
<dbReference type="SUPFAM" id="SSF55545">
    <property type="entry name" value="beta-N-acetylhexosaminidase-like domain"/>
    <property type="match status" value="1"/>
</dbReference>